<evidence type="ECO:0000313" key="3">
    <source>
        <dbReference type="Proteomes" id="UP000297948"/>
    </source>
</evidence>
<dbReference type="EMBL" id="SRID01000010">
    <property type="protein sequence ID" value="TGB18084.1"/>
    <property type="molecule type" value="Genomic_DNA"/>
</dbReference>
<comment type="caution">
    <text evidence="2">The sequence shown here is derived from an EMBL/GenBank/DDBJ whole genome shotgun (WGS) entry which is preliminary data.</text>
</comment>
<evidence type="ECO:0000313" key="2">
    <source>
        <dbReference type="EMBL" id="TGB18084.1"/>
    </source>
</evidence>
<dbReference type="AlphaFoldDB" id="A0A4Z0HHT2"/>
<keyword evidence="3" id="KW-1185">Reference proteome</keyword>
<proteinExistence type="predicted"/>
<reference evidence="2 3" key="1">
    <citation type="submission" date="2019-03" db="EMBL/GenBank/DDBJ databases">
        <authorList>
            <person name="Gonzalez-Pimentel J.L."/>
        </authorList>
    </citation>
    <scope>NUCLEOTIDE SEQUENCE [LARGE SCALE GENOMIC DNA]</scope>
    <source>
        <strain evidence="2 3">JCM 31289</strain>
    </source>
</reference>
<name>A0A4Z0HHT2_9ACTN</name>
<dbReference type="OrthoDB" id="4235528at2"/>
<protein>
    <submittedName>
        <fullName evidence="2">Uncharacterized protein</fullName>
    </submittedName>
</protein>
<organism evidence="2 3">
    <name type="scientific">Streptomyces palmae</name>
    <dbReference type="NCBI Taxonomy" id="1701085"/>
    <lineage>
        <taxon>Bacteria</taxon>
        <taxon>Bacillati</taxon>
        <taxon>Actinomycetota</taxon>
        <taxon>Actinomycetes</taxon>
        <taxon>Kitasatosporales</taxon>
        <taxon>Streptomycetaceae</taxon>
        <taxon>Streptomyces</taxon>
    </lineage>
</organism>
<evidence type="ECO:0000256" key="1">
    <source>
        <dbReference type="SAM" id="MobiDB-lite"/>
    </source>
</evidence>
<feature type="region of interest" description="Disordered" evidence="1">
    <location>
        <begin position="35"/>
        <end position="72"/>
    </location>
</feature>
<gene>
    <name evidence="2" type="ORF">E4099_02350</name>
</gene>
<accession>A0A4Z0HHT2</accession>
<dbReference type="Proteomes" id="UP000297948">
    <property type="component" value="Unassembled WGS sequence"/>
</dbReference>
<sequence>MTSGDKDEWYPVKLIEKGDGRGFVAGQAKNYQSMVTPKRDRAGNDVAGPGNPFGPISLKKEPLAGIQRRPRP</sequence>